<dbReference type="Proteomes" id="UP000238270">
    <property type="component" value="Unassembled WGS sequence"/>
</dbReference>
<dbReference type="SUPFAM" id="SSF53474">
    <property type="entry name" value="alpha/beta-Hydrolases"/>
    <property type="match status" value="1"/>
</dbReference>
<keyword evidence="1" id="KW-0732">Signal</keyword>
<feature type="signal peptide" evidence="1">
    <location>
        <begin position="1"/>
        <end position="22"/>
    </location>
</feature>
<organism evidence="3 4">
    <name type="scientific">Xanthomonas arboricola pv. populi</name>
    <dbReference type="NCBI Taxonomy" id="487823"/>
    <lineage>
        <taxon>Bacteria</taxon>
        <taxon>Pseudomonadati</taxon>
        <taxon>Pseudomonadota</taxon>
        <taxon>Gammaproteobacteria</taxon>
        <taxon>Lysobacterales</taxon>
        <taxon>Lysobacteraceae</taxon>
        <taxon>Xanthomonas</taxon>
    </lineage>
</organism>
<proteinExistence type="predicted"/>
<dbReference type="NCBIfam" id="NF041940">
    <property type="entry name" value="choice_anch_X"/>
    <property type="match status" value="1"/>
</dbReference>
<sequence length="652" mass="69211">MPKPSLLSLLCTLSLVSMPLAAAELQPKQLAGPPEEFVQMRAPDPAESAILSKSALLPVELAPAGHSARWQGTLPVENGHLRFMVLAGDQPWEAAVTAPRVAGTRAAAVAPQLQAQRTLLGSAESGTSGMRYAVESAQNGNWALTLQSAAPVAQRGYVLMEGDARTQLASYLRHRRQQVGQSLTLNALLSGNDAGGASLLAAQAGQIETASLRVIDPQGGIRTLPMADDGQHDDGAARDGVYGATFQPTAEGTWIAQVIVRGRDQAGQPFVRTSEHVLPVLDTSLRLLGNALSARAADGTRLSIALPVAARGKAPSHYRVFGQVWGTDAKGKEVPVAWIGGMLTPQQGQLPLSLDERWVARAGARAPFTLRGLRIEDPDHYIPLVQADTLPLQLPALRRASIARSAAAIDESMRMGPRPTTLARTSTMAQPQAAGSQLVLVHGYCSNGVWPQAQFTNASSFIDAKQNRSNDQFAQRLAQFASQWSSFATVAHSQGGMAALHLYTYYWSGLDNATGGRVMQSVGTPYQGTNLSGILAAVGSWFGVGCGTNTDMTYEGAKAWLAGIPADARAKVNYYTTSFAKTNWYTNDYCNAASDLVLNDPEDGTVEQVNAQLPGGVNRGHTTGQCHTTGMRDPAQYLDANRNAVMNANAAK</sequence>
<dbReference type="InterPro" id="IPR029058">
    <property type="entry name" value="AB_hydrolase_fold"/>
</dbReference>
<reference evidence="3 4" key="1">
    <citation type="submission" date="2016-08" db="EMBL/GenBank/DDBJ databases">
        <title>Evolution of the type three secretion system and type three effector repertoires in Xanthomonas.</title>
        <authorList>
            <person name="Merda D."/>
            <person name="Briand M."/>
            <person name="Bosis E."/>
            <person name="Rousseau C."/>
            <person name="Portier P."/>
            <person name="Jacques M.-A."/>
            <person name="Fischer-Le Saux M."/>
        </authorList>
    </citation>
    <scope>NUCLEOTIDE SEQUENCE [LARGE SCALE GENOMIC DNA]</scope>
    <source>
        <strain evidence="3 4">CFBP 3122</strain>
    </source>
</reference>
<gene>
    <name evidence="3" type="ORF">XaplCFBP3122_10695</name>
</gene>
<evidence type="ECO:0000313" key="4">
    <source>
        <dbReference type="Proteomes" id="UP000238270"/>
    </source>
</evidence>
<dbReference type="Gene3D" id="3.40.50.1820">
    <property type="entry name" value="alpha/beta hydrolase"/>
    <property type="match status" value="1"/>
</dbReference>
<dbReference type="RefSeq" id="WP_104598047.1">
    <property type="nucleotide sequence ID" value="NZ_MIGV01000010.1"/>
</dbReference>
<dbReference type="InterPro" id="IPR048295">
    <property type="entry name" value="DUF4785_C"/>
</dbReference>
<dbReference type="EMBL" id="MIGV01000010">
    <property type="protein sequence ID" value="PPT76194.1"/>
    <property type="molecule type" value="Genomic_DNA"/>
</dbReference>
<dbReference type="Pfam" id="PF20943">
    <property type="entry name" value="DUF4785_3rd"/>
    <property type="match status" value="1"/>
</dbReference>
<evidence type="ECO:0000259" key="2">
    <source>
        <dbReference type="Pfam" id="PF20943"/>
    </source>
</evidence>
<accession>A0A2S6Z500</accession>
<feature type="domain" description="DUF4785" evidence="2">
    <location>
        <begin position="298"/>
        <end position="386"/>
    </location>
</feature>
<dbReference type="AlphaFoldDB" id="A0A2S6Z500"/>
<dbReference type="Gene3D" id="2.60.40.3870">
    <property type="entry name" value="Uncharacterised protein PF16024, DUF4785"/>
    <property type="match status" value="1"/>
</dbReference>
<name>A0A2S6Z500_9XANT</name>
<evidence type="ECO:0000256" key="1">
    <source>
        <dbReference type="SAM" id="SignalP"/>
    </source>
</evidence>
<feature type="chain" id="PRO_5015565205" evidence="1">
    <location>
        <begin position="23"/>
        <end position="652"/>
    </location>
</feature>
<protein>
    <submittedName>
        <fullName evidence="3">Conditioned medium factor</fullName>
    </submittedName>
</protein>
<comment type="caution">
    <text evidence="3">The sequence shown here is derived from an EMBL/GenBank/DDBJ whole genome shotgun (WGS) entry which is preliminary data.</text>
</comment>
<evidence type="ECO:0000313" key="3">
    <source>
        <dbReference type="EMBL" id="PPT76194.1"/>
    </source>
</evidence>